<dbReference type="InterPro" id="IPR013785">
    <property type="entry name" value="Aldolase_TIM"/>
</dbReference>
<dbReference type="InterPro" id="IPR050985">
    <property type="entry name" value="Alpha-glycosidase_related"/>
</dbReference>
<dbReference type="InterPro" id="IPR031704">
    <property type="entry name" value="Glyco_hydro_36_N"/>
</dbReference>
<dbReference type="InterPro" id="IPR038417">
    <property type="entry name" value="Alpga-gal_N_sf"/>
</dbReference>
<keyword evidence="4 5" id="KW-0326">Glycosidase</keyword>
<sequence>MNELIALRGTQTSLVLERQAQGAPLWRYWGPRLADDFAAGPALADEPCFKGFLLDQPLRLDVFPGAGLGWFGMSALEAHHEGRDFAFAATTTAIERTENGLIIQLNDAVAKIAVALRLSLDPVSDVLTQSSELTNMGDTTLDVQWLASGVLPLPANCTQVRHYAGRHANEWVLQEDPLGRATWLRENRRGLTSHDTFPGAVVIADGTTAHAGPAYAAHLAWSGNHRQAIDWIGDGRWQWQMGLGLAPGELRLAPGESITTPDMLATCSIQGWQGAARNFHQAMRDRIDWPGGAMEPRSVHLNTWEGYYFDHDEAALIALADRAAAIGIERFVLDDGWFHRRNDDTAALGDWWCDADKYPSGLLPLAQHVRALGMEFGLWIEPEMVNPDSDLYRAHPDWALHIAGRAMQTSRNQLVLDLTRPEVSDYLFDSISKVIADLPLAYLKWDHNRDLVAAADSTGRAAYRRQTLAYYDLLRRFRAAFPQVEIEGCAGGGGRIDAGVLPHVHRFWTSDCIDALSRLRMQQGFLQFFPPEVMGSHIGTAPAHTTGRSQGQAFRAAVACQGHLGVELDLRTLSESDEADLVRWIAFYKTWRGLLHRQTWSGSASDGLVWHAAGSPQEWLLFVYRTEPTAQHFAPPLQLPFVASDARFAVRRIDPGHDGKIAAYDASWLHHGGLSIPPMLAERAVIFHGIAADTGGAAHGQA</sequence>
<evidence type="ECO:0000256" key="4">
    <source>
        <dbReference type="ARBA" id="ARBA00023295"/>
    </source>
</evidence>
<accession>A0ABV6PGX1</accession>
<evidence type="ECO:0000256" key="5">
    <source>
        <dbReference type="PIRNR" id="PIRNR005536"/>
    </source>
</evidence>
<organism evidence="7 8">
    <name type="scientific">Novosphingobium aquiterrae</name>
    <dbReference type="NCBI Taxonomy" id="624388"/>
    <lineage>
        <taxon>Bacteria</taxon>
        <taxon>Pseudomonadati</taxon>
        <taxon>Pseudomonadota</taxon>
        <taxon>Alphaproteobacteria</taxon>
        <taxon>Sphingomonadales</taxon>
        <taxon>Sphingomonadaceae</taxon>
        <taxon>Novosphingobium</taxon>
    </lineage>
</organism>
<dbReference type="Pfam" id="PF16875">
    <property type="entry name" value="Glyco_hydro_36N"/>
    <property type="match status" value="1"/>
</dbReference>
<dbReference type="InterPro" id="IPR002252">
    <property type="entry name" value="Glyco_hydro_36"/>
</dbReference>
<evidence type="ECO:0000313" key="7">
    <source>
        <dbReference type="EMBL" id="MFC0589066.1"/>
    </source>
</evidence>
<keyword evidence="8" id="KW-1185">Reference proteome</keyword>
<proteinExistence type="inferred from homology"/>
<dbReference type="GO" id="GO:0004557">
    <property type="term" value="F:alpha-galactosidase activity"/>
    <property type="evidence" value="ECO:0007669"/>
    <property type="project" value="UniProtKB-EC"/>
</dbReference>
<evidence type="ECO:0000256" key="3">
    <source>
        <dbReference type="ARBA" id="ARBA00022801"/>
    </source>
</evidence>
<dbReference type="InterPro" id="IPR000111">
    <property type="entry name" value="Glyco_hydro_27/36_CS"/>
</dbReference>
<dbReference type="CDD" id="cd14791">
    <property type="entry name" value="GH36"/>
    <property type="match status" value="1"/>
</dbReference>
<comment type="catalytic activity">
    <reaction evidence="1 5">
        <text>Hydrolysis of terminal, non-reducing alpha-D-galactose residues in alpha-D-galactosides, including galactose oligosaccharides, galactomannans and galactolipids.</text>
        <dbReference type="EC" id="3.2.1.22"/>
    </reaction>
</comment>
<keyword evidence="3 5" id="KW-0378">Hydrolase</keyword>
<dbReference type="PANTHER" id="PTHR43053:SF3">
    <property type="entry name" value="ALPHA-GALACTOSIDASE C-RELATED"/>
    <property type="match status" value="1"/>
</dbReference>
<dbReference type="EC" id="3.2.1.22" evidence="2 5"/>
<reference evidence="7 8" key="1">
    <citation type="submission" date="2024-09" db="EMBL/GenBank/DDBJ databases">
        <authorList>
            <person name="Sun Q."/>
            <person name="Mori K."/>
        </authorList>
    </citation>
    <scope>NUCLEOTIDE SEQUENCE [LARGE SCALE GENOMIC DNA]</scope>
    <source>
        <strain evidence="7 8">NCAIM B.02537</strain>
    </source>
</reference>
<dbReference type="PIRSF" id="PIRSF005536">
    <property type="entry name" value="Agal"/>
    <property type="match status" value="1"/>
</dbReference>
<protein>
    <recommendedName>
        <fullName evidence="2 5">Alpha-galactosidase</fullName>
        <ecNumber evidence="2 5">3.2.1.22</ecNumber>
    </recommendedName>
</protein>
<dbReference type="PROSITE" id="PS00512">
    <property type="entry name" value="ALPHA_GALACTOSIDASE"/>
    <property type="match status" value="1"/>
</dbReference>
<dbReference type="Gene3D" id="3.20.20.70">
    <property type="entry name" value="Aldolase class I"/>
    <property type="match status" value="1"/>
</dbReference>
<evidence type="ECO:0000256" key="1">
    <source>
        <dbReference type="ARBA" id="ARBA00001255"/>
    </source>
</evidence>
<gene>
    <name evidence="7" type="ORF">ACFFF7_06540</name>
</gene>
<dbReference type="SUPFAM" id="SSF51445">
    <property type="entry name" value="(Trans)glycosidases"/>
    <property type="match status" value="1"/>
</dbReference>
<dbReference type="Pfam" id="PF02065">
    <property type="entry name" value="Melibiase"/>
    <property type="match status" value="1"/>
</dbReference>
<comment type="caution">
    <text evidence="7">The sequence shown here is derived from an EMBL/GenBank/DDBJ whole genome shotgun (WGS) entry which is preliminary data.</text>
</comment>
<dbReference type="RefSeq" id="WP_379480573.1">
    <property type="nucleotide sequence ID" value="NZ_JBHLTL010000004.1"/>
</dbReference>
<evidence type="ECO:0000259" key="6">
    <source>
        <dbReference type="Pfam" id="PF16875"/>
    </source>
</evidence>
<dbReference type="EMBL" id="JBHLTL010000004">
    <property type="protein sequence ID" value="MFC0589066.1"/>
    <property type="molecule type" value="Genomic_DNA"/>
</dbReference>
<dbReference type="InterPro" id="IPR017853">
    <property type="entry name" value="GH"/>
</dbReference>
<comment type="similarity">
    <text evidence="5">Belongs to the glycosyl hydrolase.</text>
</comment>
<name>A0ABV6PGX1_9SPHN</name>
<evidence type="ECO:0000256" key="2">
    <source>
        <dbReference type="ARBA" id="ARBA00012755"/>
    </source>
</evidence>
<dbReference type="Proteomes" id="UP001589943">
    <property type="component" value="Unassembled WGS sequence"/>
</dbReference>
<dbReference type="PANTHER" id="PTHR43053">
    <property type="entry name" value="GLYCOSIDASE FAMILY 31"/>
    <property type="match status" value="1"/>
</dbReference>
<feature type="domain" description="Glycosyl hydrolase family 36 N-terminal" evidence="6">
    <location>
        <begin position="23"/>
        <end position="252"/>
    </location>
</feature>
<dbReference type="Gene3D" id="2.70.98.60">
    <property type="entry name" value="alpha-galactosidase from lactobacil brevis"/>
    <property type="match status" value="1"/>
</dbReference>
<evidence type="ECO:0000313" key="8">
    <source>
        <dbReference type="Proteomes" id="UP001589943"/>
    </source>
</evidence>
<dbReference type="PRINTS" id="PR00743">
    <property type="entry name" value="GLHYDRLASE36"/>
</dbReference>